<accession>A0A1G2CWW7</accession>
<comment type="caution">
    <text evidence="1">The sequence shown here is derived from an EMBL/GenBank/DDBJ whole genome shotgun (WGS) entry which is preliminary data.</text>
</comment>
<evidence type="ECO:0000313" key="1">
    <source>
        <dbReference type="EMBL" id="OGZ05732.1"/>
    </source>
</evidence>
<dbReference type="Proteomes" id="UP000177122">
    <property type="component" value="Unassembled WGS sequence"/>
</dbReference>
<evidence type="ECO:0008006" key="3">
    <source>
        <dbReference type="Google" id="ProtNLM"/>
    </source>
</evidence>
<organism evidence="1 2">
    <name type="scientific">Candidatus Lloydbacteria bacterium RIFCSPHIGHO2_01_FULL_49_22</name>
    <dbReference type="NCBI Taxonomy" id="1798658"/>
    <lineage>
        <taxon>Bacteria</taxon>
        <taxon>Candidatus Lloydiibacteriota</taxon>
    </lineage>
</organism>
<dbReference type="AlphaFoldDB" id="A0A1G2CWW7"/>
<evidence type="ECO:0000313" key="2">
    <source>
        <dbReference type="Proteomes" id="UP000177122"/>
    </source>
</evidence>
<proteinExistence type="predicted"/>
<sequence length="95" mass="10606">MSNITDKSVRSDGERLFFIDPARKALGEYYVDECDRQVFRNERGEPYYFGLVDGELYPIIICPPFVQVFRKPAFPGGGVAIGEGLYKIGSHIGVG</sequence>
<dbReference type="EMBL" id="MHLI01000007">
    <property type="protein sequence ID" value="OGZ05732.1"/>
    <property type="molecule type" value="Genomic_DNA"/>
</dbReference>
<protein>
    <recommendedName>
        <fullName evidence="3">WG repeat-containing protein</fullName>
    </recommendedName>
</protein>
<name>A0A1G2CWW7_9BACT</name>
<gene>
    <name evidence="1" type="ORF">A2845_01115</name>
</gene>
<reference evidence="1 2" key="1">
    <citation type="journal article" date="2016" name="Nat. Commun.">
        <title>Thousands of microbial genomes shed light on interconnected biogeochemical processes in an aquifer system.</title>
        <authorList>
            <person name="Anantharaman K."/>
            <person name="Brown C.T."/>
            <person name="Hug L.A."/>
            <person name="Sharon I."/>
            <person name="Castelle C.J."/>
            <person name="Probst A.J."/>
            <person name="Thomas B.C."/>
            <person name="Singh A."/>
            <person name="Wilkins M.J."/>
            <person name="Karaoz U."/>
            <person name="Brodie E.L."/>
            <person name="Williams K.H."/>
            <person name="Hubbard S.S."/>
            <person name="Banfield J.F."/>
        </authorList>
    </citation>
    <scope>NUCLEOTIDE SEQUENCE [LARGE SCALE GENOMIC DNA]</scope>
</reference>